<evidence type="ECO:0000256" key="5">
    <source>
        <dbReference type="SAM" id="SignalP"/>
    </source>
</evidence>
<dbReference type="PIRSF" id="PIRSF019015">
    <property type="entry name" value="P60_peptidase_YkfC"/>
    <property type="match status" value="1"/>
</dbReference>
<feature type="domain" description="SH3b2-type SH3" evidence="9">
    <location>
        <begin position="200"/>
        <end position="240"/>
    </location>
</feature>
<evidence type="ECO:0000256" key="4">
    <source>
        <dbReference type="ARBA" id="ARBA00022807"/>
    </source>
</evidence>
<dbReference type="InterPro" id="IPR025606">
    <property type="entry name" value="NLPC/P60_N_dom"/>
</dbReference>
<dbReference type="InterPro" id="IPR038765">
    <property type="entry name" value="Papain-like_cys_pep_sf"/>
</dbReference>
<keyword evidence="4" id="KW-0788">Thiol protease</keyword>
<dbReference type="InterPro" id="IPR039439">
    <property type="entry name" value="SH3b1_dom"/>
</dbReference>
<keyword evidence="3" id="KW-0378">Hydrolase</keyword>
<feature type="chain" id="PRO_5003088035" evidence="5">
    <location>
        <begin position="17"/>
        <end position="444"/>
    </location>
</feature>
<dbReference type="AlphaFoldDB" id="D6SQZ2"/>
<comment type="caution">
    <text evidence="10">The sequence shown here is derived from an EMBL/GenBank/DDBJ whole genome shotgun (WGS) entry which is preliminary data.</text>
</comment>
<dbReference type="InterPro" id="IPR027017">
    <property type="entry name" value="P60_peptidase_YkfC"/>
</dbReference>
<comment type="similarity">
    <text evidence="1">Belongs to the peptidase C40 family.</text>
</comment>
<dbReference type="Pfam" id="PF12914">
    <property type="entry name" value="SH3_7"/>
    <property type="match status" value="1"/>
</dbReference>
<dbReference type="Pfam" id="PF12912">
    <property type="entry name" value="N_NLPC_P60"/>
    <property type="match status" value="1"/>
</dbReference>
<dbReference type="InterPro" id="IPR026864">
    <property type="entry name" value="SH3b2-type_SH3"/>
</dbReference>
<dbReference type="Gene3D" id="3.90.1720.10">
    <property type="entry name" value="endopeptidase domain like (from Nostoc punctiforme)"/>
    <property type="match status" value="1"/>
</dbReference>
<dbReference type="GO" id="GO:0006508">
    <property type="term" value="P:proteolysis"/>
    <property type="evidence" value="ECO:0007669"/>
    <property type="project" value="UniProtKB-KW"/>
</dbReference>
<gene>
    <name evidence="10" type="ORF">Dthio_PD2566</name>
</gene>
<dbReference type="EMBL" id="ACJN02000002">
    <property type="protein sequence ID" value="EFI35168.1"/>
    <property type="molecule type" value="Genomic_DNA"/>
</dbReference>
<dbReference type="Pfam" id="PF12913">
    <property type="entry name" value="SH3_6"/>
    <property type="match status" value="1"/>
</dbReference>
<feature type="domain" description="NLPC/P60 N-terminal" evidence="7">
    <location>
        <begin position="8"/>
        <end position="117"/>
    </location>
</feature>
<feature type="domain" description="NlpC/P60" evidence="6">
    <location>
        <begin position="297"/>
        <end position="378"/>
    </location>
</feature>
<reference evidence="10" key="1">
    <citation type="submission" date="2010-05" db="EMBL/GenBank/DDBJ databases">
        <title>The draft genome of Desulfonatronospira thiodismutans ASO3-1.</title>
        <authorList>
            <consortium name="US DOE Joint Genome Institute (JGI-PGF)"/>
            <person name="Lucas S."/>
            <person name="Copeland A."/>
            <person name="Lapidus A."/>
            <person name="Cheng J.-F."/>
            <person name="Bruce D."/>
            <person name="Goodwin L."/>
            <person name="Pitluck S."/>
            <person name="Chertkov O."/>
            <person name="Brettin T."/>
            <person name="Detter J.C."/>
            <person name="Han C."/>
            <person name="Land M.L."/>
            <person name="Hauser L."/>
            <person name="Kyrpides N."/>
            <person name="Mikhailova N."/>
            <person name="Muyzer G."/>
            <person name="Woyke T."/>
        </authorList>
    </citation>
    <scope>NUCLEOTIDE SEQUENCE [LARGE SCALE GENOMIC DNA]</scope>
    <source>
        <strain evidence="10">ASO3-1</strain>
    </source>
</reference>
<name>D6SQZ2_9BACT</name>
<evidence type="ECO:0000259" key="9">
    <source>
        <dbReference type="Pfam" id="PF12914"/>
    </source>
</evidence>
<dbReference type="Proteomes" id="UP000005496">
    <property type="component" value="Unassembled WGS sequence"/>
</dbReference>
<organism evidence="10 11">
    <name type="scientific">Desulfonatronospira thiodismutans ASO3-1</name>
    <dbReference type="NCBI Taxonomy" id="555779"/>
    <lineage>
        <taxon>Bacteria</taxon>
        <taxon>Pseudomonadati</taxon>
        <taxon>Thermodesulfobacteriota</taxon>
        <taxon>Desulfovibrionia</taxon>
        <taxon>Desulfovibrionales</taxon>
        <taxon>Desulfonatronovibrionaceae</taxon>
        <taxon>Desulfonatronospira</taxon>
    </lineage>
</organism>
<accession>D6SQZ2</accession>
<evidence type="ECO:0000256" key="3">
    <source>
        <dbReference type="ARBA" id="ARBA00022801"/>
    </source>
</evidence>
<feature type="signal peptide" evidence="5">
    <location>
        <begin position="1"/>
        <end position="16"/>
    </location>
</feature>
<feature type="domain" description="SH3b1" evidence="8">
    <location>
        <begin position="140"/>
        <end position="192"/>
    </location>
</feature>
<evidence type="ECO:0000259" key="8">
    <source>
        <dbReference type="Pfam" id="PF12913"/>
    </source>
</evidence>
<evidence type="ECO:0000313" key="11">
    <source>
        <dbReference type="Proteomes" id="UP000005496"/>
    </source>
</evidence>
<evidence type="ECO:0000256" key="1">
    <source>
        <dbReference type="ARBA" id="ARBA00007074"/>
    </source>
</evidence>
<keyword evidence="11" id="KW-1185">Reference proteome</keyword>
<dbReference type="eggNOG" id="COG0791">
    <property type="taxonomic scope" value="Bacteria"/>
</dbReference>
<dbReference type="Pfam" id="PF00877">
    <property type="entry name" value="NLPC_P60"/>
    <property type="match status" value="1"/>
</dbReference>
<dbReference type="SUPFAM" id="SSF54001">
    <property type="entry name" value="Cysteine proteinases"/>
    <property type="match status" value="1"/>
</dbReference>
<dbReference type="GO" id="GO:0008234">
    <property type="term" value="F:cysteine-type peptidase activity"/>
    <property type="evidence" value="ECO:0007669"/>
    <property type="project" value="UniProtKB-KW"/>
</dbReference>
<keyword evidence="5" id="KW-0732">Signal</keyword>
<evidence type="ECO:0000256" key="2">
    <source>
        <dbReference type="ARBA" id="ARBA00022670"/>
    </source>
</evidence>
<evidence type="ECO:0000313" key="10">
    <source>
        <dbReference type="EMBL" id="EFI35168.1"/>
    </source>
</evidence>
<dbReference type="InterPro" id="IPR000064">
    <property type="entry name" value="NLP_P60_dom"/>
</dbReference>
<proteinExistence type="inferred from homology"/>
<protein>
    <submittedName>
        <fullName evidence="10">NLP/P60 protein</fullName>
    </submittedName>
</protein>
<evidence type="ECO:0000259" key="6">
    <source>
        <dbReference type="Pfam" id="PF00877"/>
    </source>
</evidence>
<evidence type="ECO:0000259" key="7">
    <source>
        <dbReference type="Pfam" id="PF12912"/>
    </source>
</evidence>
<sequence>MNVLFFWLVLSMLVLASCAPRQEGMVRDLEVLPQSSAHYIPELTGELFSLEKQGELYRDFREAYFGPWTRSEPKFEAQEVFWGFDFIRNREVYKENYLPADPDWLGRMRQQSDVSGYPSRHKRAVTVDNADMRAMPSRSPVFLDPQSPGEGFPFDYLQNTLVPAGTPVLITHVTRDGDWALAETDYAAGWVRWSGLALVDDDFVQKFKSGPLAGFVQDQAPVYTAGGRHVFTGRVGMLLPQGESGALKDGQGIMVPVRDEHGQAALVEGKTRSGVLQKFPVPPTGDNFAGMMDSMLGQAYGWGGMYENRDCSALLQDLFRMYGIFLPRNSAQQKSFKEPISLEGLAREKKLEKIVEKGRPLLSILYMPGHVMLYLGKDPGSNKPVVYHSMWGLRTSRVWHSEPGRHIIGRTVITSLEPGRELRNLVRPEGLLINRVTHMTTVVD</sequence>
<keyword evidence="2" id="KW-0645">Protease</keyword>